<name>A0ABQ9U8M3_SAGOE</name>
<feature type="non-terminal residue" evidence="1">
    <location>
        <position position="75"/>
    </location>
</feature>
<proteinExistence type="predicted"/>
<feature type="non-terminal residue" evidence="1">
    <location>
        <position position="1"/>
    </location>
</feature>
<sequence>LTDKPQVTRNTLFQLSEVIPLKTELFPDVLGPDLLVTTEAAISFPSSPARYHCSLKAKKALRECPFSLEEMQINV</sequence>
<gene>
    <name evidence="1" type="ORF">P7K49_029936</name>
</gene>
<protein>
    <submittedName>
        <fullName evidence="1">Uncharacterized protein</fullName>
    </submittedName>
</protein>
<accession>A0ABQ9U8M3</accession>
<evidence type="ECO:0000313" key="2">
    <source>
        <dbReference type="Proteomes" id="UP001266305"/>
    </source>
</evidence>
<evidence type="ECO:0000313" key="1">
    <source>
        <dbReference type="EMBL" id="KAK2093407.1"/>
    </source>
</evidence>
<dbReference type="EMBL" id="JASSZA010000015">
    <property type="protein sequence ID" value="KAK2093407.1"/>
    <property type="molecule type" value="Genomic_DNA"/>
</dbReference>
<dbReference type="Proteomes" id="UP001266305">
    <property type="component" value="Unassembled WGS sequence"/>
</dbReference>
<reference evidence="1 2" key="1">
    <citation type="submission" date="2023-05" db="EMBL/GenBank/DDBJ databases">
        <title>B98-5 Cell Line De Novo Hybrid Assembly: An Optical Mapping Approach.</title>
        <authorList>
            <person name="Kananen K."/>
            <person name="Auerbach J.A."/>
            <person name="Kautto E."/>
            <person name="Blachly J.S."/>
        </authorList>
    </citation>
    <scope>NUCLEOTIDE SEQUENCE [LARGE SCALE GENOMIC DNA]</scope>
    <source>
        <strain evidence="1">B95-8</strain>
        <tissue evidence="1">Cell line</tissue>
    </source>
</reference>
<organism evidence="1 2">
    <name type="scientific">Saguinus oedipus</name>
    <name type="common">Cotton-top tamarin</name>
    <name type="synonym">Oedipomidas oedipus</name>
    <dbReference type="NCBI Taxonomy" id="9490"/>
    <lineage>
        <taxon>Eukaryota</taxon>
        <taxon>Metazoa</taxon>
        <taxon>Chordata</taxon>
        <taxon>Craniata</taxon>
        <taxon>Vertebrata</taxon>
        <taxon>Euteleostomi</taxon>
        <taxon>Mammalia</taxon>
        <taxon>Eutheria</taxon>
        <taxon>Euarchontoglires</taxon>
        <taxon>Primates</taxon>
        <taxon>Haplorrhini</taxon>
        <taxon>Platyrrhini</taxon>
        <taxon>Cebidae</taxon>
        <taxon>Callitrichinae</taxon>
        <taxon>Saguinus</taxon>
    </lineage>
</organism>
<keyword evidence="2" id="KW-1185">Reference proteome</keyword>
<comment type="caution">
    <text evidence="1">The sequence shown here is derived from an EMBL/GenBank/DDBJ whole genome shotgun (WGS) entry which is preliminary data.</text>
</comment>